<dbReference type="GO" id="GO:0071816">
    <property type="term" value="P:tail-anchored membrane protein insertion into ER membrane"/>
    <property type="evidence" value="ECO:0007669"/>
    <property type="project" value="TreeGrafter"/>
</dbReference>
<dbReference type="EMBL" id="GEZM01098857">
    <property type="protein sequence ID" value="JAV53709.1"/>
    <property type="molecule type" value="Transcribed_RNA"/>
</dbReference>
<dbReference type="SMART" id="SM00213">
    <property type="entry name" value="UBQ"/>
    <property type="match status" value="1"/>
</dbReference>
<dbReference type="Gene3D" id="3.10.20.90">
    <property type="entry name" value="Phosphatidylinositol 3-kinase Catalytic Subunit, Chain A, domain 1"/>
    <property type="match status" value="1"/>
</dbReference>
<dbReference type="InParanoid" id="A0A1Y1JWM1"/>
<dbReference type="PANTHER" id="PTHR46555:SF1">
    <property type="entry name" value="UBIQUITIN-LIKE PROTEIN 4A"/>
    <property type="match status" value="1"/>
</dbReference>
<keyword evidence="6" id="KW-1185">Reference proteome</keyword>
<evidence type="ECO:0000256" key="1">
    <source>
        <dbReference type="ARBA" id="ARBA00004514"/>
    </source>
</evidence>
<comment type="subcellular location">
    <subcellularLocation>
        <location evidence="1">Cytoplasm</location>
        <location evidence="1">Cytosol</location>
    </subcellularLocation>
</comment>
<dbReference type="InterPro" id="IPR000626">
    <property type="entry name" value="Ubiquitin-like_dom"/>
</dbReference>
<gene>
    <name evidence="5" type="ORF">PPYR_03910</name>
</gene>
<dbReference type="EMBL" id="GEZM01098858">
    <property type="protein sequence ID" value="JAV53707.1"/>
    <property type="molecule type" value="Transcribed_RNA"/>
</dbReference>
<feature type="domain" description="Ubiquitin-like" evidence="3">
    <location>
        <begin position="1"/>
        <end position="77"/>
    </location>
</feature>
<proteinExistence type="predicted"/>
<dbReference type="GO" id="GO:0071818">
    <property type="term" value="C:BAT3 complex"/>
    <property type="evidence" value="ECO:0007669"/>
    <property type="project" value="TreeGrafter"/>
</dbReference>
<dbReference type="InterPro" id="IPR029071">
    <property type="entry name" value="Ubiquitin-like_domsf"/>
</dbReference>
<reference evidence="4" key="1">
    <citation type="journal article" date="2016" name="Sci. Rep.">
        <title>Molecular characterization of firefly nuptial gifts: a multi-omics approach sheds light on postcopulatory sexual selection.</title>
        <authorList>
            <person name="Al-Wathiqui N."/>
            <person name="Fallon T.R."/>
            <person name="South A."/>
            <person name="Weng J.K."/>
            <person name="Lewis S.M."/>
        </authorList>
    </citation>
    <scope>NUCLEOTIDE SEQUENCE</scope>
</reference>
<dbReference type="AlphaFoldDB" id="A0A1Y1JWM1"/>
<keyword evidence="2" id="KW-0963">Cytoplasm</keyword>
<dbReference type="GO" id="GO:0006620">
    <property type="term" value="P:post-translational protein targeting to endoplasmic reticulum membrane"/>
    <property type="evidence" value="ECO:0007669"/>
    <property type="project" value="InterPro"/>
</dbReference>
<organism evidence="4">
    <name type="scientific">Photinus pyralis</name>
    <name type="common">Common eastern firefly</name>
    <name type="synonym">Lampyris pyralis</name>
    <dbReference type="NCBI Taxonomy" id="7054"/>
    <lineage>
        <taxon>Eukaryota</taxon>
        <taxon>Metazoa</taxon>
        <taxon>Ecdysozoa</taxon>
        <taxon>Arthropoda</taxon>
        <taxon>Hexapoda</taxon>
        <taxon>Insecta</taxon>
        <taxon>Pterygota</taxon>
        <taxon>Neoptera</taxon>
        <taxon>Endopterygota</taxon>
        <taxon>Coleoptera</taxon>
        <taxon>Polyphaga</taxon>
        <taxon>Elateriformia</taxon>
        <taxon>Elateroidea</taxon>
        <taxon>Lampyridae</taxon>
        <taxon>Lampyrinae</taxon>
        <taxon>Photinus</taxon>
    </lineage>
</organism>
<dbReference type="OrthoDB" id="417450at2759"/>
<sequence length="131" mass="15153">MKIFIKVLQGDGCMIEVTESMKILDVKKQIENHLKVPLSQQTLVLLGRTLADDQTIGSYPKIKDGTKVHLVMKKPESLDEVLARFLHKYYSEKQTKLIVEKFMKDFHDKVKSLSLDDLERLAISYLNDENM</sequence>
<evidence type="ECO:0000313" key="6">
    <source>
        <dbReference type="Proteomes" id="UP000327044"/>
    </source>
</evidence>
<reference evidence="5" key="3">
    <citation type="submission" date="2019-08" db="EMBL/GenBank/DDBJ databases">
        <authorList>
            <consortium name="Photinus pyralis genome working group"/>
            <person name="Fallon T.R."/>
            <person name="Sander Lower S.E."/>
            <person name="Weng J.-K."/>
        </authorList>
    </citation>
    <scope>NUCLEOTIDE SEQUENCE</scope>
    <source>
        <strain evidence="5">1611_PpyrPB1</strain>
        <tissue evidence="5">Whole body</tissue>
    </source>
</reference>
<name>A0A1Y1JWM1_PHOPY</name>
<dbReference type="PANTHER" id="PTHR46555">
    <property type="entry name" value="UBIQUITIN-LIKE PROTEIN 4A"/>
    <property type="match status" value="1"/>
</dbReference>
<dbReference type="EMBL" id="VVIM01000002">
    <property type="protein sequence ID" value="KAB0801724.1"/>
    <property type="molecule type" value="Genomic_DNA"/>
</dbReference>
<protein>
    <recommendedName>
        <fullName evidence="3">Ubiquitin-like domain-containing protein</fullName>
    </recommendedName>
</protein>
<dbReference type="Proteomes" id="UP000327044">
    <property type="component" value="Unassembled WGS sequence"/>
</dbReference>
<dbReference type="Pfam" id="PF00240">
    <property type="entry name" value="ubiquitin"/>
    <property type="match status" value="1"/>
</dbReference>
<evidence type="ECO:0000259" key="3">
    <source>
        <dbReference type="PROSITE" id="PS50053"/>
    </source>
</evidence>
<dbReference type="SUPFAM" id="SSF54236">
    <property type="entry name" value="Ubiquitin-like"/>
    <property type="match status" value="1"/>
</dbReference>
<dbReference type="GO" id="GO:0051087">
    <property type="term" value="F:protein-folding chaperone binding"/>
    <property type="evidence" value="ECO:0007669"/>
    <property type="project" value="TreeGrafter"/>
</dbReference>
<dbReference type="InterPro" id="IPR047154">
    <property type="entry name" value="UBL4A-like"/>
</dbReference>
<accession>A0A1Y1JWM1</accession>
<evidence type="ECO:0000313" key="5">
    <source>
        <dbReference type="EMBL" id="KAB0801724.1"/>
    </source>
</evidence>
<dbReference type="FunCoup" id="A0A1Y1JWM1">
    <property type="interactions" value="204"/>
</dbReference>
<evidence type="ECO:0000256" key="2">
    <source>
        <dbReference type="ARBA" id="ARBA00022490"/>
    </source>
</evidence>
<evidence type="ECO:0000313" key="4">
    <source>
        <dbReference type="EMBL" id="JAV53709.1"/>
    </source>
</evidence>
<dbReference type="PROSITE" id="PS50053">
    <property type="entry name" value="UBIQUITIN_2"/>
    <property type="match status" value="1"/>
</dbReference>
<reference evidence="5 6" key="2">
    <citation type="journal article" date="2018" name="Elife">
        <title>Firefly genomes illuminate parallel origins of bioluminescence in beetles.</title>
        <authorList>
            <person name="Fallon T.R."/>
            <person name="Lower S.E."/>
            <person name="Chang C.H."/>
            <person name="Bessho-Uehara M."/>
            <person name="Martin G.J."/>
            <person name="Bewick A.J."/>
            <person name="Behringer M."/>
            <person name="Debat H.J."/>
            <person name="Wong I."/>
            <person name="Day J.C."/>
            <person name="Suvorov A."/>
            <person name="Silva C.J."/>
            <person name="Stanger-Hall K.F."/>
            <person name="Hall D.W."/>
            <person name="Schmitz R.J."/>
            <person name="Nelson D.R."/>
            <person name="Lewis S.M."/>
            <person name="Shigenobu S."/>
            <person name="Bybee S.M."/>
            <person name="Larracuente A.M."/>
            <person name="Oba Y."/>
            <person name="Weng J.K."/>
        </authorList>
    </citation>
    <scope>NUCLEOTIDE SEQUENCE [LARGE SCALE GENOMIC DNA]</scope>
    <source>
        <strain evidence="5">1611_PpyrPB1</strain>
        <tissue evidence="5">Whole body</tissue>
    </source>
</reference>